<keyword evidence="4" id="KW-1185">Reference proteome</keyword>
<dbReference type="Gene3D" id="1.10.10.60">
    <property type="entry name" value="Homeodomain-like"/>
    <property type="match status" value="1"/>
</dbReference>
<dbReference type="PANTHER" id="PTHR30461">
    <property type="entry name" value="DNA-INVERTASE FROM LAMBDOID PROPHAGE"/>
    <property type="match status" value="1"/>
</dbReference>
<dbReference type="InterPro" id="IPR036162">
    <property type="entry name" value="Resolvase-like_N_sf"/>
</dbReference>
<dbReference type="InterPro" id="IPR050639">
    <property type="entry name" value="SSR_resolvase"/>
</dbReference>
<dbReference type="RefSeq" id="WP_208149313.1">
    <property type="nucleotide sequence ID" value="NZ_JAGETV010000010.1"/>
</dbReference>
<dbReference type="SUPFAM" id="SSF46689">
    <property type="entry name" value="Homeodomain-like"/>
    <property type="match status" value="1"/>
</dbReference>
<dbReference type="Pfam" id="PF02796">
    <property type="entry name" value="HTH_7"/>
    <property type="match status" value="1"/>
</dbReference>
<dbReference type="InterPro" id="IPR006119">
    <property type="entry name" value="Resolv_N"/>
</dbReference>
<dbReference type="PANTHER" id="PTHR30461:SF26">
    <property type="entry name" value="RESOLVASE HOMOLOG YNEB"/>
    <property type="match status" value="1"/>
</dbReference>
<dbReference type="Pfam" id="PF00239">
    <property type="entry name" value="Resolvase"/>
    <property type="match status" value="1"/>
</dbReference>
<dbReference type="InterPro" id="IPR006120">
    <property type="entry name" value="Resolvase_HTH_dom"/>
</dbReference>
<comment type="caution">
    <text evidence="3">The sequence shown here is derived from an EMBL/GenBank/DDBJ whole genome shotgun (WGS) entry which is preliminary data.</text>
</comment>
<evidence type="ECO:0000313" key="4">
    <source>
        <dbReference type="Proteomes" id="UP000664835"/>
    </source>
</evidence>
<evidence type="ECO:0000259" key="2">
    <source>
        <dbReference type="PROSITE" id="PS51736"/>
    </source>
</evidence>
<organism evidence="3 4">
    <name type="scientific">Thiomicrorhabdus marina</name>
    <dbReference type="NCBI Taxonomy" id="2818442"/>
    <lineage>
        <taxon>Bacteria</taxon>
        <taxon>Pseudomonadati</taxon>
        <taxon>Pseudomonadota</taxon>
        <taxon>Gammaproteobacteria</taxon>
        <taxon>Thiotrichales</taxon>
        <taxon>Piscirickettsiaceae</taxon>
        <taxon>Thiomicrorhabdus</taxon>
    </lineage>
</organism>
<sequence length="180" mass="20222">MKYIYSRVSTEEQNAEQQAQYLAGKYEYDAIVTEKFTGTTTDRPKFQELLNKLEKGDTLIVYHVSRLGRKTSEVLETVETLQERGVAVFVDQLNGIDIASGVGKLLFTMLSGLAELEREMMLERQRIGINRAKAEGKFKGRKPIDDSIIQSARVLVDSGMTKEAVAKQLGIGVATLYRRL</sequence>
<dbReference type="EMBL" id="JAGETV010000010">
    <property type="protein sequence ID" value="MBO1927367.1"/>
    <property type="molecule type" value="Genomic_DNA"/>
</dbReference>
<dbReference type="Proteomes" id="UP000664835">
    <property type="component" value="Unassembled WGS sequence"/>
</dbReference>
<evidence type="ECO:0000313" key="3">
    <source>
        <dbReference type="EMBL" id="MBO1927367.1"/>
    </source>
</evidence>
<gene>
    <name evidence="3" type="ORF">J3998_07220</name>
</gene>
<dbReference type="CDD" id="cd03768">
    <property type="entry name" value="SR_ResInv"/>
    <property type="match status" value="1"/>
</dbReference>
<feature type="domain" description="Resolvase/invertase-type recombinase catalytic" evidence="2">
    <location>
        <begin position="1"/>
        <end position="136"/>
    </location>
</feature>
<protein>
    <submittedName>
        <fullName evidence="3">Recombinase family protein</fullName>
    </submittedName>
</protein>
<dbReference type="InterPro" id="IPR009057">
    <property type="entry name" value="Homeodomain-like_sf"/>
</dbReference>
<evidence type="ECO:0000256" key="1">
    <source>
        <dbReference type="ARBA" id="ARBA00009913"/>
    </source>
</evidence>
<dbReference type="SUPFAM" id="SSF53041">
    <property type="entry name" value="Resolvase-like"/>
    <property type="match status" value="1"/>
</dbReference>
<accession>A0ABS3Q513</accession>
<dbReference type="CDD" id="cd00569">
    <property type="entry name" value="HTH_Hin_like"/>
    <property type="match status" value="1"/>
</dbReference>
<reference evidence="3 4" key="1">
    <citation type="submission" date="2021-03" db="EMBL/GenBank/DDBJ databases">
        <title>Thiomicrorhabdus sp.nov.,novel sulfur-oxidizing bacteria isolated from coastal sediment.</title>
        <authorList>
            <person name="Liu X."/>
        </authorList>
    </citation>
    <scope>NUCLEOTIDE SEQUENCE [LARGE SCALE GENOMIC DNA]</scope>
    <source>
        <strain evidence="3 4">6S2-11</strain>
    </source>
</reference>
<name>A0ABS3Q513_9GAMM</name>
<dbReference type="SMART" id="SM00857">
    <property type="entry name" value="Resolvase"/>
    <property type="match status" value="1"/>
</dbReference>
<proteinExistence type="inferred from homology"/>
<dbReference type="Gene3D" id="3.40.50.1390">
    <property type="entry name" value="Resolvase, N-terminal catalytic domain"/>
    <property type="match status" value="1"/>
</dbReference>
<comment type="similarity">
    <text evidence="1">Belongs to the site-specific recombinase resolvase family.</text>
</comment>
<dbReference type="PROSITE" id="PS51736">
    <property type="entry name" value="RECOMBINASES_3"/>
    <property type="match status" value="1"/>
</dbReference>